<dbReference type="SMART" id="SM00014">
    <property type="entry name" value="acidPPc"/>
    <property type="match status" value="1"/>
</dbReference>
<feature type="transmembrane region" description="Helical" evidence="7">
    <location>
        <begin position="56"/>
        <end position="75"/>
    </location>
</feature>
<dbReference type="Gene3D" id="1.20.144.10">
    <property type="entry name" value="Phosphatidic acid phosphatase type 2/haloperoxidase"/>
    <property type="match status" value="1"/>
</dbReference>
<evidence type="ECO:0000256" key="3">
    <source>
        <dbReference type="ARBA" id="ARBA00022692"/>
    </source>
</evidence>
<feature type="domain" description="Phosphatidic acid phosphatase type 2/haloperoxidase" evidence="8">
    <location>
        <begin position="56"/>
        <end position="166"/>
    </location>
</feature>
<dbReference type="Proteomes" id="UP000613208">
    <property type="component" value="Unassembled WGS sequence"/>
</dbReference>
<dbReference type="PANTHER" id="PTHR14969">
    <property type="entry name" value="SPHINGOSINE-1-PHOSPHATE PHOSPHOHYDROLASE"/>
    <property type="match status" value="1"/>
</dbReference>
<dbReference type="InterPro" id="IPR036938">
    <property type="entry name" value="PAP2/HPO_sf"/>
</dbReference>
<proteinExistence type="predicted"/>
<keyword evidence="2" id="KW-1003">Cell membrane</keyword>
<evidence type="ECO:0000256" key="1">
    <source>
        <dbReference type="ARBA" id="ARBA00004651"/>
    </source>
</evidence>
<organism evidence="9 10">
    <name type="scientific">Anaerostipes butyraticus</name>
    <dbReference type="NCBI Taxonomy" id="645466"/>
    <lineage>
        <taxon>Bacteria</taxon>
        <taxon>Bacillati</taxon>
        <taxon>Bacillota</taxon>
        <taxon>Clostridia</taxon>
        <taxon>Lachnospirales</taxon>
        <taxon>Lachnospiraceae</taxon>
        <taxon>Anaerostipes</taxon>
    </lineage>
</organism>
<evidence type="ECO:0000256" key="5">
    <source>
        <dbReference type="ARBA" id="ARBA00022989"/>
    </source>
</evidence>
<dbReference type="AlphaFoldDB" id="A0A916VD58"/>
<feature type="transmembrane region" description="Helical" evidence="7">
    <location>
        <begin position="112"/>
        <end position="145"/>
    </location>
</feature>
<dbReference type="GO" id="GO:0016787">
    <property type="term" value="F:hydrolase activity"/>
    <property type="evidence" value="ECO:0007669"/>
    <property type="project" value="UniProtKB-KW"/>
</dbReference>
<evidence type="ECO:0000313" key="9">
    <source>
        <dbReference type="EMBL" id="GFO85929.1"/>
    </source>
</evidence>
<evidence type="ECO:0000256" key="7">
    <source>
        <dbReference type="SAM" id="Phobius"/>
    </source>
</evidence>
<keyword evidence="5 7" id="KW-1133">Transmembrane helix</keyword>
<dbReference type="RefSeq" id="WP_201311614.1">
    <property type="nucleotide sequence ID" value="NZ_BLYI01000047.1"/>
</dbReference>
<keyword evidence="6 7" id="KW-0472">Membrane</keyword>
<comment type="subcellular location">
    <subcellularLocation>
        <location evidence="1">Cell membrane</location>
        <topology evidence="1">Multi-pass membrane protein</topology>
    </subcellularLocation>
</comment>
<feature type="transmembrane region" description="Helical" evidence="7">
    <location>
        <begin position="151"/>
        <end position="170"/>
    </location>
</feature>
<sequence>MNAVMRFDVRTSMKLQRHKNPAVDKVLLGITKSANGGMIWIMTGLVLLAVPGYREAGIFYFEVLAATAVVNNLILKSAFMRKRPCDLFKKIPVLIKRPHGSSFPSGHTAISFACAAALCAICLPAGIFALCLATIIGFTRIYFFVHFFTDVLFGVLSGLTTAAVCIFIFLA</sequence>
<reference evidence="9" key="1">
    <citation type="submission" date="2020-06" db="EMBL/GenBank/DDBJ databases">
        <title>Characterization of fructooligosaccharide metabolism and fructooligosaccharide-degrading enzymes in human commensal butyrate producers.</title>
        <authorList>
            <person name="Tanno H."/>
            <person name="Fujii T."/>
            <person name="Hirano K."/>
            <person name="Maeno S."/>
            <person name="Tonozuka T."/>
            <person name="Sakamoto M."/>
            <person name="Ohkuma M."/>
            <person name="Tochio T."/>
            <person name="Endo A."/>
        </authorList>
    </citation>
    <scope>NUCLEOTIDE SEQUENCE</scope>
    <source>
        <strain evidence="9">JCM 17466</strain>
    </source>
</reference>
<keyword evidence="4" id="KW-0378">Hydrolase</keyword>
<comment type="caution">
    <text evidence="9">The sequence shown here is derived from an EMBL/GenBank/DDBJ whole genome shotgun (WGS) entry which is preliminary data.</text>
</comment>
<evidence type="ECO:0000313" key="10">
    <source>
        <dbReference type="Proteomes" id="UP000613208"/>
    </source>
</evidence>
<dbReference type="InterPro" id="IPR000326">
    <property type="entry name" value="PAP2/HPO"/>
</dbReference>
<gene>
    <name evidence="9" type="ORF">ANBU17_22760</name>
</gene>
<protein>
    <submittedName>
        <fullName evidence="9">Phosphatase PAP2 family protein</fullName>
    </submittedName>
</protein>
<keyword evidence="3 7" id="KW-0812">Transmembrane</keyword>
<name>A0A916VD58_9FIRM</name>
<dbReference type="EMBL" id="BLYI01000047">
    <property type="protein sequence ID" value="GFO85929.1"/>
    <property type="molecule type" value="Genomic_DNA"/>
</dbReference>
<keyword evidence="10" id="KW-1185">Reference proteome</keyword>
<evidence type="ECO:0000256" key="2">
    <source>
        <dbReference type="ARBA" id="ARBA00022475"/>
    </source>
</evidence>
<feature type="transmembrane region" description="Helical" evidence="7">
    <location>
        <begin position="26"/>
        <end position="50"/>
    </location>
</feature>
<evidence type="ECO:0000256" key="6">
    <source>
        <dbReference type="ARBA" id="ARBA00023136"/>
    </source>
</evidence>
<evidence type="ECO:0000259" key="8">
    <source>
        <dbReference type="SMART" id="SM00014"/>
    </source>
</evidence>
<evidence type="ECO:0000256" key="4">
    <source>
        <dbReference type="ARBA" id="ARBA00022801"/>
    </source>
</evidence>
<dbReference type="SUPFAM" id="SSF48317">
    <property type="entry name" value="Acid phosphatase/Vanadium-dependent haloperoxidase"/>
    <property type="match status" value="1"/>
</dbReference>
<dbReference type="GO" id="GO:0005886">
    <property type="term" value="C:plasma membrane"/>
    <property type="evidence" value="ECO:0007669"/>
    <property type="project" value="UniProtKB-SubCell"/>
</dbReference>
<accession>A0A916VD58</accession>
<dbReference type="Pfam" id="PF01569">
    <property type="entry name" value="PAP2"/>
    <property type="match status" value="1"/>
</dbReference>
<dbReference type="PANTHER" id="PTHR14969:SF62">
    <property type="entry name" value="DECAPRENYLPHOSPHORYL-5-PHOSPHORIBOSE PHOSPHATASE RV3807C-RELATED"/>
    <property type="match status" value="1"/>
</dbReference>